<accession>A0A8H5C364</accession>
<reference evidence="3 4" key="1">
    <citation type="journal article" date="2020" name="ISME J.">
        <title>Uncovering the hidden diversity of litter-decomposition mechanisms in mushroom-forming fungi.</title>
        <authorList>
            <person name="Floudas D."/>
            <person name="Bentzer J."/>
            <person name="Ahren D."/>
            <person name="Johansson T."/>
            <person name="Persson P."/>
            <person name="Tunlid A."/>
        </authorList>
    </citation>
    <scope>NUCLEOTIDE SEQUENCE [LARGE SCALE GENOMIC DNA]</scope>
    <source>
        <strain evidence="3 4">CBS 406.79</strain>
    </source>
</reference>
<dbReference type="AlphaFoldDB" id="A0A8H5C364"/>
<gene>
    <name evidence="3" type="ORF">D9757_015415</name>
</gene>
<evidence type="ECO:0000313" key="4">
    <source>
        <dbReference type="Proteomes" id="UP000518752"/>
    </source>
</evidence>
<dbReference type="Proteomes" id="UP000518752">
    <property type="component" value="Unassembled WGS sequence"/>
</dbReference>
<feature type="compositionally biased region" description="Pro residues" evidence="2">
    <location>
        <begin position="74"/>
        <end position="87"/>
    </location>
</feature>
<keyword evidence="4" id="KW-1185">Reference proteome</keyword>
<evidence type="ECO:0000256" key="1">
    <source>
        <dbReference type="SAM" id="Coils"/>
    </source>
</evidence>
<feature type="region of interest" description="Disordered" evidence="2">
    <location>
        <begin position="1"/>
        <end position="94"/>
    </location>
</feature>
<feature type="region of interest" description="Disordered" evidence="2">
    <location>
        <begin position="570"/>
        <end position="589"/>
    </location>
</feature>
<feature type="compositionally biased region" description="Low complexity" evidence="2">
    <location>
        <begin position="57"/>
        <end position="73"/>
    </location>
</feature>
<comment type="caution">
    <text evidence="3">The sequence shown here is derived from an EMBL/GenBank/DDBJ whole genome shotgun (WGS) entry which is preliminary data.</text>
</comment>
<name>A0A8H5C364_9AGAR</name>
<evidence type="ECO:0000256" key="2">
    <source>
        <dbReference type="SAM" id="MobiDB-lite"/>
    </source>
</evidence>
<sequence length="589" mass="65346">MYGLELPHSPHRSAHAVPARYSGRHRTDVSIPRAVSPQPSMAQPFPAILSPGPPRPVMMGRPGPRGRTVMTGRPGPPGNPRYVPPPSSSKRKKKSLIDGAVHAFSSLVYPSLPSNQRIPSALDERIQDAFSASYSRTKSPNFFIENAGDSDRSQVFSGLGPCLQCAASSQSNCILLADDTMCTTCRGKYDSGKKSCSHKRIVHFRQFHLLAHLPPFVAFRLLETLMPSGLRNGFQLTEEQWHDYRDSLRHLPFFQTRLRDLGLPGSGSTPSRSFRQKMDFVLVPPVPNYILSPSAHTSPLLSPIVVDDPVEDMVIPGSSNASEHEATFPSVVGTDVPVHPAEVSPESGVPLPVRPTALRHLRETEQAMLRIEGFRQFREDSVRSLAAAIEEGTLKAIEQQLFAESSSHDAIDPTLALAPFSRELLDVYRRENTLVLRQQQQLISNQETNQSQVSQLGRLQGIADTLSRKNRKLSTDLRRVKDEFRSSKVKSGMHIISLTEEVQELRGRNSVLQDQFNAVQGGDQETIDALRLQLVEANEARTRFQDELRVLRSREREVLEFATRILAPPSVAVDSSGPTHDDSNKDNVP</sequence>
<protein>
    <submittedName>
        <fullName evidence="3">Uncharacterized protein</fullName>
    </submittedName>
</protein>
<keyword evidence="1" id="KW-0175">Coiled coil</keyword>
<feature type="coiled-coil region" evidence="1">
    <location>
        <begin position="463"/>
        <end position="554"/>
    </location>
</feature>
<organism evidence="3 4">
    <name type="scientific">Collybiopsis confluens</name>
    <dbReference type="NCBI Taxonomy" id="2823264"/>
    <lineage>
        <taxon>Eukaryota</taxon>
        <taxon>Fungi</taxon>
        <taxon>Dikarya</taxon>
        <taxon>Basidiomycota</taxon>
        <taxon>Agaricomycotina</taxon>
        <taxon>Agaricomycetes</taxon>
        <taxon>Agaricomycetidae</taxon>
        <taxon>Agaricales</taxon>
        <taxon>Marasmiineae</taxon>
        <taxon>Omphalotaceae</taxon>
        <taxon>Collybiopsis</taxon>
    </lineage>
</organism>
<evidence type="ECO:0000313" key="3">
    <source>
        <dbReference type="EMBL" id="KAF5334146.1"/>
    </source>
</evidence>
<proteinExistence type="predicted"/>
<feature type="compositionally biased region" description="Basic and acidic residues" evidence="2">
    <location>
        <begin position="579"/>
        <end position="589"/>
    </location>
</feature>
<dbReference type="EMBL" id="JAACJN010000734">
    <property type="protein sequence ID" value="KAF5334146.1"/>
    <property type="molecule type" value="Genomic_DNA"/>
</dbReference>